<name>A0ABC9AZ14_9POAL</name>
<evidence type="ECO:0000313" key="3">
    <source>
        <dbReference type="Proteomes" id="UP001497457"/>
    </source>
</evidence>
<feature type="signal peptide" evidence="1">
    <location>
        <begin position="1"/>
        <end position="28"/>
    </location>
</feature>
<evidence type="ECO:0000256" key="1">
    <source>
        <dbReference type="SAM" id="SignalP"/>
    </source>
</evidence>
<dbReference type="EMBL" id="OZ075134">
    <property type="protein sequence ID" value="CAL4990409.1"/>
    <property type="molecule type" value="Genomic_DNA"/>
</dbReference>
<dbReference type="Proteomes" id="UP001497457">
    <property type="component" value="Chromosome 24b"/>
</dbReference>
<keyword evidence="3" id="KW-1185">Reference proteome</keyword>
<protein>
    <submittedName>
        <fullName evidence="2">Uncharacterized protein</fullName>
    </submittedName>
</protein>
<feature type="chain" id="PRO_5044872307" evidence="1">
    <location>
        <begin position="29"/>
        <end position="85"/>
    </location>
</feature>
<reference evidence="2 3" key="2">
    <citation type="submission" date="2024-10" db="EMBL/GenBank/DDBJ databases">
        <authorList>
            <person name="Ryan C."/>
        </authorList>
    </citation>
    <scope>NUCLEOTIDE SEQUENCE [LARGE SCALE GENOMIC DNA]</scope>
</reference>
<keyword evidence="1" id="KW-0732">Signal</keyword>
<proteinExistence type="predicted"/>
<reference evidence="3" key="1">
    <citation type="submission" date="2024-06" db="EMBL/GenBank/DDBJ databases">
        <authorList>
            <person name="Ryan C."/>
        </authorList>
    </citation>
    <scope>NUCLEOTIDE SEQUENCE [LARGE SCALE GENOMIC DNA]</scope>
</reference>
<evidence type="ECO:0000313" key="2">
    <source>
        <dbReference type="EMBL" id="CAL4990409.1"/>
    </source>
</evidence>
<organism evidence="2 3">
    <name type="scientific">Urochloa decumbens</name>
    <dbReference type="NCBI Taxonomy" id="240449"/>
    <lineage>
        <taxon>Eukaryota</taxon>
        <taxon>Viridiplantae</taxon>
        <taxon>Streptophyta</taxon>
        <taxon>Embryophyta</taxon>
        <taxon>Tracheophyta</taxon>
        <taxon>Spermatophyta</taxon>
        <taxon>Magnoliopsida</taxon>
        <taxon>Liliopsida</taxon>
        <taxon>Poales</taxon>
        <taxon>Poaceae</taxon>
        <taxon>PACMAD clade</taxon>
        <taxon>Panicoideae</taxon>
        <taxon>Panicodae</taxon>
        <taxon>Paniceae</taxon>
        <taxon>Melinidinae</taxon>
        <taxon>Urochloa</taxon>
    </lineage>
</organism>
<gene>
    <name evidence="2" type="ORF">URODEC1_LOCUS60244</name>
</gene>
<sequence length="85" mass="9401">MARIMHYLMATSFIVFAMISFNSSSCQACIGRWCFTPEPCFQPTSPASCTDDGCRPVCSAHLYTTNNAYCKKGRRESLCCCPPPS</sequence>
<accession>A0ABC9AZ14</accession>
<dbReference type="AlphaFoldDB" id="A0ABC9AZ14"/>